<gene>
    <name evidence="2" type="ORF">UW55_C0001G0015</name>
</gene>
<protein>
    <submittedName>
        <fullName evidence="2">Putative Transaldolase</fullName>
    </submittedName>
</protein>
<dbReference type="InterPro" id="IPR001585">
    <property type="entry name" value="TAL/FSA"/>
</dbReference>
<dbReference type="InterPro" id="IPR018225">
    <property type="entry name" value="Transaldolase_AS"/>
</dbReference>
<comment type="caution">
    <text evidence="2">The sequence shown here is derived from an EMBL/GenBank/DDBJ whole genome shotgun (WGS) entry which is preliminary data.</text>
</comment>
<dbReference type="PANTHER" id="PTHR10683:SF36">
    <property type="entry name" value="TRANSALDOLASE"/>
    <property type="match status" value="1"/>
</dbReference>
<dbReference type="Proteomes" id="UP000033945">
    <property type="component" value="Unassembled WGS sequence"/>
</dbReference>
<dbReference type="Gene3D" id="3.20.20.70">
    <property type="entry name" value="Aldolase class I"/>
    <property type="match status" value="1"/>
</dbReference>
<dbReference type="EMBL" id="LCIT01000001">
    <property type="protein sequence ID" value="KKT63722.1"/>
    <property type="molecule type" value="Genomic_DNA"/>
</dbReference>
<reference evidence="2 3" key="1">
    <citation type="journal article" date="2015" name="Nature">
        <title>rRNA introns, odd ribosomes, and small enigmatic genomes across a large radiation of phyla.</title>
        <authorList>
            <person name="Brown C.T."/>
            <person name="Hug L.A."/>
            <person name="Thomas B.C."/>
            <person name="Sharon I."/>
            <person name="Castelle C.J."/>
            <person name="Singh A."/>
            <person name="Wilkins M.J."/>
            <person name="Williams K.H."/>
            <person name="Banfield J.F."/>
        </authorList>
    </citation>
    <scope>NUCLEOTIDE SEQUENCE [LARGE SCALE GENOMIC DNA]</scope>
</reference>
<organism evidence="2 3">
    <name type="scientific">Candidatus Giovannonibacteria bacterium GW2011_GWA2_44_26</name>
    <dbReference type="NCBI Taxonomy" id="1618648"/>
    <lineage>
        <taxon>Bacteria</taxon>
        <taxon>Candidatus Giovannoniibacteriota</taxon>
    </lineage>
</organism>
<dbReference type="SUPFAM" id="SSF51569">
    <property type="entry name" value="Aldolase"/>
    <property type="match status" value="1"/>
</dbReference>
<name>A0A0G1L537_9BACT</name>
<evidence type="ECO:0000256" key="1">
    <source>
        <dbReference type="ARBA" id="ARBA00023270"/>
    </source>
</evidence>
<keyword evidence="1" id="KW-0704">Schiff base</keyword>
<dbReference type="AlphaFoldDB" id="A0A0G1L537"/>
<accession>A0A0G1L537</accession>
<dbReference type="PANTHER" id="PTHR10683">
    <property type="entry name" value="TRANSALDOLASE"/>
    <property type="match status" value="1"/>
</dbReference>
<dbReference type="GO" id="GO:0005975">
    <property type="term" value="P:carbohydrate metabolic process"/>
    <property type="evidence" value="ECO:0007669"/>
    <property type="project" value="InterPro"/>
</dbReference>
<evidence type="ECO:0000313" key="2">
    <source>
        <dbReference type="EMBL" id="KKT63722.1"/>
    </source>
</evidence>
<sequence>MKIFIDSANLTDIEEGLKRGFAQGITTNPSLLAKEPKSSFEAHIGKIIELIKKYQPGIHLSVEVFSRDQKTILEQAQKFIKQFAYPQMSVKVQVGWDELETIKKLSAAGISVNCTACMSVTQAVMAARAGAKYVSLFWGRIRDGGLDFDMPRARDAAFAKKALDKNDFDPFWVVKSTRQILDQDKIPSEIIAGSMRGAVDVRDARLAGAHIVTVPPKFFPDMISHFKTDQVVNQFLTDFEKWLS</sequence>
<evidence type="ECO:0000313" key="3">
    <source>
        <dbReference type="Proteomes" id="UP000033945"/>
    </source>
</evidence>
<proteinExistence type="predicted"/>
<dbReference type="PROSITE" id="PS01054">
    <property type="entry name" value="TRANSALDOLASE_1"/>
    <property type="match status" value="1"/>
</dbReference>
<dbReference type="Pfam" id="PF00923">
    <property type="entry name" value="TAL_FSA"/>
    <property type="match status" value="1"/>
</dbReference>
<dbReference type="InterPro" id="IPR013785">
    <property type="entry name" value="Aldolase_TIM"/>
</dbReference>